<dbReference type="Pfam" id="PF13086">
    <property type="entry name" value="AAA_11"/>
    <property type="match status" value="1"/>
</dbReference>
<protein>
    <recommendedName>
        <fullName evidence="7">DUF4011 domain-containing protein</fullName>
    </recommendedName>
</protein>
<dbReference type="CDD" id="cd00027">
    <property type="entry name" value="BRCT"/>
    <property type="match status" value="1"/>
</dbReference>
<dbReference type="InterPro" id="IPR047187">
    <property type="entry name" value="SF1_C_Upf1"/>
</dbReference>
<comment type="caution">
    <text evidence="5">The sequence shown here is derived from an EMBL/GenBank/DDBJ whole genome shotgun (WGS) entry which is preliminary data.</text>
</comment>
<dbReference type="PANTHER" id="PTHR10887">
    <property type="entry name" value="DNA2/NAM7 HELICASE FAMILY"/>
    <property type="match status" value="1"/>
</dbReference>
<dbReference type="FunFam" id="3.40.50.300:FF:002063">
    <property type="entry name" value="DNA helicase related protein"/>
    <property type="match status" value="1"/>
</dbReference>
<dbReference type="EMBL" id="BMMN01000001">
    <property type="protein sequence ID" value="GGN99223.1"/>
    <property type="molecule type" value="Genomic_DNA"/>
</dbReference>
<evidence type="ECO:0000259" key="3">
    <source>
        <dbReference type="Pfam" id="PF13087"/>
    </source>
</evidence>
<dbReference type="Gene3D" id="3.40.960.10">
    <property type="entry name" value="VSR Endonuclease"/>
    <property type="match status" value="1"/>
</dbReference>
<dbReference type="Pfam" id="PF13087">
    <property type="entry name" value="AAA_12"/>
    <property type="match status" value="1"/>
</dbReference>
<dbReference type="FunFam" id="3.40.960.10:FF:000002">
    <property type="entry name" value="DNA helicase related protein"/>
    <property type="match status" value="1"/>
</dbReference>
<dbReference type="Pfam" id="PF18741">
    <property type="entry name" value="MTES_1575"/>
    <property type="match status" value="1"/>
</dbReference>
<dbReference type="GO" id="GO:0004386">
    <property type="term" value="F:helicase activity"/>
    <property type="evidence" value="ECO:0007669"/>
    <property type="project" value="InterPro"/>
</dbReference>
<dbReference type="InterPro" id="IPR041679">
    <property type="entry name" value="DNA2/NAM7-like_C"/>
</dbReference>
<sequence>MRVLMLGSGSEIRELRQQAERYGLEVAERLTASVTHVVIDQWVSPDDPRLVKSKIAGLPVFTVTQFKEWLDRTRGGRRPELWDAGGAQEPAQDEDTSVVVPPPPGPVAAPEPKAVSEPEPISPPKDAEEALLGVVRSWRDSLLDLSGRNRLLNFKHLQTATLEIIAPSPESVIRGLERGLSFDRIDEDGERPSSRGSLLVTQKSTQAQLDRSLKRLSAASTQHFNETGLWVLYLGVGFVEWRDDPVGEFNAAPIVLIPARLDRTEDGSYDLVAVEDSEPIMNPALAVKAAEVRLSWPDPAELDTDNLSWTLSAVRRAVSPRGWKVNERVVLAVFHAHKEAMYRDLLDNEARILQHPVVRAIALGPRAQTAGAEPAALAPMEDIDVVQPPEDTPLVLDADASQRQCVATAVDGRTFVMDGPPGTGKSQTIANMIAALLHQGRSVLFVSEKAAALDVVRNRLDQVGLGSFLLALHSEKTGRKQVAQELGRTLDERVKASRTMSEEDRHRVRSLRRRLSEYAEAINETRRPLDRTLHDVIGRLAELQAVPSLPVVGGGFVPGELTGHALVDILDAADALSRAWRPVIEGPDFVWRDLRGRANPLPAVDAALERLASLERCLAKHGKLANSLGLNDLASVERLLATLRLTRNRPDVPSGWLTATDLSGTITEIDRFAGALEEVRSLETAARQIAGDSWRDIPVDLVDEIPLHQASLDRLQPTGVLLSGLDSTSAKDLVKRFSDTMAMIAAHRDSLRGIATLYGVAVPTNAQQAISLCELTLLACSADKPEAAWLNSEERERARNAATSLSAALIELRGARDRAELNFTDRVLSADNLDDAVRWLEGPFRSDTRYLARLSTMSTYTDAMVTRLPQAIDWQRAHQAFWHVAEESFPSLGDYWSGESTDFDLIDQLMAVAERISSLAPRIVDPERFAAQVARGGTPHRGVIESARVLQSGLRELPRLAAMFGVRTPATLTEVVALCDLIAFANVPDKSRASWLDATSPLPTHDQVRALESVVHRLRGAREQATSSGFTDAVLATDGLPKVAERLATQKGVFSVLSSTHRADRRYVAELTAAGSWNSGLVELLPLALEWRRAQSAFDEAADANKDWLGEFWQEERTDFHAIIRAVETARKIRELIPNPADLGALARQVTLGSTPDPAAIRTGALISAHLKTLPQVTAVCGLPVPETLGEVVAFCSVMSYADAARKPEPAWLDDSKRAKARAAASASRAATARLAAARAAASDMFTSEILSATDLEEISERFDGAHARAKAYIAQFTRTGAWSMDLLDGLGQALAWKRAAAEFRTVEQRHAGSLGSFWAGEATDFDAISRGLDQADRIDERARDVFDSDALAVQVALGGNTNETVQPLATKIAADLEEWKRSLVPAPLKGPRLGLERLDFENAIEWYGEHISALNAVIELNEAVHGTDGSGDVDEARAKLTAVRAAVSAQSAFLGEAERHTALLGGLYAQVETDLDLVGRSLNWARQVREVTGSMTSVAAEAFSLSTDDPLLAAAYQSWNEAKSEVLGLFDDAKANRLAKTFVGGADAARETLLRMRSDADGPREWRAFTGARARLGAHGLSGIVDQMISSRVSSDRLSDMIERAVLSSWVDGVLENDERLEDVRGVDQDARIKDFRKLDHLLISTSHALVIDACNTRRPKPNVGEAATIAREAQKKTRHKPVRTLLAEAGHAIRALKPCLMMSPLTVSQFLPTDYTFDVVIFDEASQVLPQDAVNCVYRGKSLIVAGDQNQLPPTSFFTGSSGDESEDYDEDTPDAFESLLDLCKASGVIPSLPLQWHYRSRHESLIAFSNREFYENTMVTFPGPVEGGQNVGVSFVKVDGVYDRGKSATNRIEAAAVAERVIHHYETRPGLSLGVVAMSERQAEAIWEAVEEARLARPRLNKYFADDRLDGFFVKNLETVQGDERDVIIISIGYGPDHEGKLAMNFGPLNRQDGWRRLNVAVTRARSRVEVVASLRSSDIDEGENVSRRHLKRYLAYAEGDTGSIGRHQGDVSDPGLFGPFEEVVASTLEEWGYDVERRLGVAGYKIDIAVRHPERRENFVIGVECDGGMYGSARATRDRDRLRGEVLKRLSWRLHRVWSIDWLRDPEGTKERLRSAITDAMTNIEQPVKVRERSPFAGPVIRTVDARNYTPGRDWAVPYKMARLPSVDLYWDDTSQVGDMIYTIAQAEAPIHWDLVRQRLRDWWSARITASVDEALQQALRLLVRRKRVRQRDDFLYLPGMNVTLARTPSAGVTRKISHIAPEERQIVLVQLAMEAPGIEEQELFTETVRFFGGGRSSWISSELLADDLRVLKTRGALDGLTIRYSSDALLRAVRNREGSRSDKPTKTSIV</sequence>
<dbReference type="Pfam" id="PF13195">
    <property type="entry name" value="DUF4011"/>
    <property type="match status" value="1"/>
</dbReference>
<dbReference type="RefSeq" id="WP_142567724.1">
    <property type="nucleotide sequence ID" value="NZ_BMMN01000001.1"/>
</dbReference>
<feature type="domain" description="Restriction endonuclease type II-like" evidence="4">
    <location>
        <begin position="2024"/>
        <end position="2121"/>
    </location>
</feature>
<dbReference type="PANTHER" id="PTHR10887:SF530">
    <property type="entry name" value="SUPERFAMILY I DNA HELICASES"/>
    <property type="match status" value="1"/>
</dbReference>
<dbReference type="OrthoDB" id="9757917at2"/>
<dbReference type="CDD" id="cd18808">
    <property type="entry name" value="SF1_C_Upf1"/>
    <property type="match status" value="1"/>
</dbReference>
<evidence type="ECO:0000259" key="4">
    <source>
        <dbReference type="Pfam" id="PF18741"/>
    </source>
</evidence>
<organism evidence="5 6">
    <name type="scientific">Microbispora bryophytorum</name>
    <dbReference type="NCBI Taxonomy" id="1460882"/>
    <lineage>
        <taxon>Bacteria</taxon>
        <taxon>Bacillati</taxon>
        <taxon>Actinomycetota</taxon>
        <taxon>Actinomycetes</taxon>
        <taxon>Streptosporangiales</taxon>
        <taxon>Streptosporangiaceae</taxon>
        <taxon>Microbispora</taxon>
    </lineage>
</organism>
<dbReference type="InterPro" id="IPR027417">
    <property type="entry name" value="P-loop_NTPase"/>
</dbReference>
<evidence type="ECO:0000259" key="2">
    <source>
        <dbReference type="Pfam" id="PF13086"/>
    </source>
</evidence>
<gene>
    <name evidence="5" type="ORF">GCM10011574_04640</name>
</gene>
<feature type="compositionally biased region" description="Pro residues" evidence="1">
    <location>
        <begin position="100"/>
        <end position="109"/>
    </location>
</feature>
<feature type="region of interest" description="Disordered" evidence="1">
    <location>
        <begin position="77"/>
        <end position="124"/>
    </location>
</feature>
<reference evidence="5" key="1">
    <citation type="journal article" date="2014" name="Int. J. Syst. Evol. Microbiol.">
        <title>Complete genome sequence of Corynebacterium casei LMG S-19264T (=DSM 44701T), isolated from a smear-ripened cheese.</title>
        <authorList>
            <consortium name="US DOE Joint Genome Institute (JGI-PGF)"/>
            <person name="Walter F."/>
            <person name="Albersmeier A."/>
            <person name="Kalinowski J."/>
            <person name="Ruckert C."/>
        </authorList>
    </citation>
    <scope>NUCLEOTIDE SEQUENCE</scope>
    <source>
        <strain evidence="5">CGMCC 4.7138</strain>
    </source>
</reference>
<keyword evidence="6" id="KW-1185">Reference proteome</keyword>
<dbReference type="InterPro" id="IPR011335">
    <property type="entry name" value="Restrct_endonuc-II-like"/>
</dbReference>
<name>A0A8H9LDY8_9ACTN</name>
<accession>A0A8H9LDY8</accession>
<dbReference type="InterPro" id="IPR025103">
    <property type="entry name" value="DUF4011"/>
</dbReference>
<dbReference type="InterPro" id="IPR049468">
    <property type="entry name" value="Restrct_endonuc-II-like_dom"/>
</dbReference>
<evidence type="ECO:0008006" key="7">
    <source>
        <dbReference type="Google" id="ProtNLM"/>
    </source>
</evidence>
<dbReference type="InterPro" id="IPR045055">
    <property type="entry name" value="DNA2/NAM7-like"/>
</dbReference>
<evidence type="ECO:0000256" key="1">
    <source>
        <dbReference type="SAM" id="MobiDB-lite"/>
    </source>
</evidence>
<feature type="domain" description="DNA2/NAM7 helicase-like C-terminal" evidence="3">
    <location>
        <begin position="1781"/>
        <end position="1977"/>
    </location>
</feature>
<evidence type="ECO:0000313" key="6">
    <source>
        <dbReference type="Proteomes" id="UP000653480"/>
    </source>
</evidence>
<dbReference type="SUPFAM" id="SSF52540">
    <property type="entry name" value="P-loop containing nucleoside triphosphate hydrolases"/>
    <property type="match status" value="2"/>
</dbReference>
<dbReference type="SUPFAM" id="SSF52980">
    <property type="entry name" value="Restriction endonuclease-like"/>
    <property type="match status" value="1"/>
</dbReference>
<dbReference type="Proteomes" id="UP000653480">
    <property type="component" value="Unassembled WGS sequence"/>
</dbReference>
<dbReference type="Gene3D" id="3.40.50.300">
    <property type="entry name" value="P-loop containing nucleotide triphosphate hydrolases"/>
    <property type="match status" value="3"/>
</dbReference>
<dbReference type="InterPro" id="IPR041677">
    <property type="entry name" value="DNA2/NAM7_AAA_11"/>
</dbReference>
<reference evidence="5" key="2">
    <citation type="submission" date="2020-09" db="EMBL/GenBank/DDBJ databases">
        <authorList>
            <person name="Sun Q."/>
            <person name="Zhou Y."/>
        </authorList>
    </citation>
    <scope>NUCLEOTIDE SEQUENCE</scope>
    <source>
        <strain evidence="5">CGMCC 4.7138</strain>
    </source>
</reference>
<proteinExistence type="predicted"/>
<feature type="domain" description="DNA2/NAM7 helicase helicase" evidence="2">
    <location>
        <begin position="399"/>
        <end position="523"/>
    </location>
</feature>
<evidence type="ECO:0000313" key="5">
    <source>
        <dbReference type="EMBL" id="GGN99223.1"/>
    </source>
</evidence>